<dbReference type="InterPro" id="IPR036196">
    <property type="entry name" value="Ptyr_pPase_sf"/>
</dbReference>
<organism evidence="6 7">
    <name type="scientific">Agromyces agglutinans</name>
    <dbReference type="NCBI Taxonomy" id="2662258"/>
    <lineage>
        <taxon>Bacteria</taxon>
        <taxon>Bacillati</taxon>
        <taxon>Actinomycetota</taxon>
        <taxon>Actinomycetes</taxon>
        <taxon>Micrococcales</taxon>
        <taxon>Microbacteriaceae</taxon>
        <taxon>Agromyces</taxon>
    </lineage>
</organism>
<reference evidence="6 7" key="1">
    <citation type="submission" date="2019-10" db="EMBL/GenBank/DDBJ databases">
        <authorList>
            <person name="Nie G."/>
            <person name="Ming H."/>
            <person name="Yi B."/>
        </authorList>
    </citation>
    <scope>NUCLEOTIDE SEQUENCE [LARGE SCALE GENOMIC DNA]</scope>
    <source>
        <strain evidence="6 7">CFH 90414</strain>
    </source>
</reference>
<keyword evidence="7" id="KW-1185">Reference proteome</keyword>
<proteinExistence type="inferred from homology"/>
<evidence type="ECO:0000256" key="1">
    <source>
        <dbReference type="ARBA" id="ARBA00011063"/>
    </source>
</evidence>
<dbReference type="Proteomes" id="UP000431080">
    <property type="component" value="Unassembled WGS sequence"/>
</dbReference>
<feature type="active site" description="Nucleophile" evidence="4">
    <location>
        <position position="18"/>
    </location>
</feature>
<evidence type="ECO:0000256" key="3">
    <source>
        <dbReference type="ARBA" id="ARBA00022912"/>
    </source>
</evidence>
<dbReference type="GO" id="GO:0004725">
    <property type="term" value="F:protein tyrosine phosphatase activity"/>
    <property type="evidence" value="ECO:0007669"/>
    <property type="project" value="InterPro"/>
</dbReference>
<keyword evidence="2" id="KW-0378">Hydrolase</keyword>
<sequence>MRLRAAGDGGLVEVLVVCTGNVCRSPIAAQLLGARLARLGIEADVTSAGTRALVGSPMTPEAIDVLAGFGVEPAGHAARQLTEGLVRGSELILTATRAHRAEVASMVPAAARRAYTLHEFARVASVVSLDRPDADATDPTGLLRSLVAAAPTQRGFAAPPANPDDDDVVDPYRRPPEVYVEAGERIDLAVAALTEALLAPIGPGGRGGA</sequence>
<dbReference type="PRINTS" id="PR00719">
    <property type="entry name" value="LMWPTPASE"/>
</dbReference>
<feature type="active site" evidence="4">
    <location>
        <position position="24"/>
    </location>
</feature>
<dbReference type="InterPro" id="IPR023485">
    <property type="entry name" value="Ptyr_pPase"/>
</dbReference>
<dbReference type="SMART" id="SM00226">
    <property type="entry name" value="LMWPc"/>
    <property type="match status" value="1"/>
</dbReference>
<evidence type="ECO:0000259" key="5">
    <source>
        <dbReference type="SMART" id="SM00226"/>
    </source>
</evidence>
<name>A0A6I2FD58_9MICO</name>
<accession>A0A6I2FD58</accession>
<feature type="domain" description="Phosphotyrosine protein phosphatase I" evidence="5">
    <location>
        <begin position="12"/>
        <end position="196"/>
    </location>
</feature>
<dbReference type="Gene3D" id="3.40.50.2300">
    <property type="match status" value="1"/>
</dbReference>
<dbReference type="PANTHER" id="PTHR11717:SF31">
    <property type="entry name" value="LOW MOLECULAR WEIGHT PROTEIN-TYROSINE-PHOSPHATASE ETP-RELATED"/>
    <property type="match status" value="1"/>
</dbReference>
<evidence type="ECO:0000256" key="2">
    <source>
        <dbReference type="ARBA" id="ARBA00022801"/>
    </source>
</evidence>
<dbReference type="InterPro" id="IPR050438">
    <property type="entry name" value="LMW_PTPase"/>
</dbReference>
<dbReference type="PANTHER" id="PTHR11717">
    <property type="entry name" value="LOW MOLECULAR WEIGHT PROTEIN TYROSINE PHOSPHATASE"/>
    <property type="match status" value="1"/>
</dbReference>
<dbReference type="SUPFAM" id="SSF52788">
    <property type="entry name" value="Phosphotyrosine protein phosphatases I"/>
    <property type="match status" value="1"/>
</dbReference>
<dbReference type="Pfam" id="PF01451">
    <property type="entry name" value="LMWPc"/>
    <property type="match status" value="1"/>
</dbReference>
<dbReference type="EMBL" id="WJIF01000006">
    <property type="protein sequence ID" value="MRG60426.1"/>
    <property type="molecule type" value="Genomic_DNA"/>
</dbReference>
<comment type="similarity">
    <text evidence="1">Belongs to the low molecular weight phosphotyrosine protein phosphatase family.</text>
</comment>
<keyword evidence="3" id="KW-0904">Protein phosphatase</keyword>
<gene>
    <name evidence="6" type="ORF">GE115_11195</name>
</gene>
<evidence type="ECO:0000256" key="4">
    <source>
        <dbReference type="PIRSR" id="PIRSR617867-1"/>
    </source>
</evidence>
<evidence type="ECO:0000313" key="6">
    <source>
        <dbReference type="EMBL" id="MRG60426.1"/>
    </source>
</evidence>
<evidence type="ECO:0000313" key="7">
    <source>
        <dbReference type="Proteomes" id="UP000431080"/>
    </source>
</evidence>
<comment type="caution">
    <text evidence="6">The sequence shown here is derived from an EMBL/GenBank/DDBJ whole genome shotgun (WGS) entry which is preliminary data.</text>
</comment>
<dbReference type="InterPro" id="IPR017867">
    <property type="entry name" value="Tyr_phospatase_low_mol_wt"/>
</dbReference>
<dbReference type="AlphaFoldDB" id="A0A6I2FD58"/>
<protein>
    <submittedName>
        <fullName evidence="6">Low molecular weight phosphatase family protein</fullName>
    </submittedName>
</protein>